<proteinExistence type="predicted"/>
<sequence length="314" mass="35390">MKKQTTNTQFFYQNGKLVTVNQGNQQRAILRSANIPLAEQPTRRTTVLLATDDKGSVLSEQSVEEQEDHRFTAYGYDPGAHLGLSLLNFTGEWFQTATGCYLLGNGYRAYSPRLGRFHSPDSWSPFAQGGINAYCYCEGDPVNHSDPSGHVRVFLPNGQIMKIKGHTTVAAGRWLKPTSLKRTTSLESVVKGELPLQASHAAPRPATSGMQRPREIQVLDRAGEKQSDRVLHVWRSKGNRADLIHIQESQLAEFRSNQNALTYYRRSLSSYKSGTAPEILRNTVKSLEYKTEREIRFGKYLWEQAGARMNAIRR</sequence>
<dbReference type="InterPro" id="IPR022385">
    <property type="entry name" value="Rhs_assc_core"/>
</dbReference>
<keyword evidence="2" id="KW-1185">Reference proteome</keyword>
<name>A0ABX8N6H5_9PSED</name>
<reference evidence="1" key="1">
    <citation type="journal article" date="2021" name="Microorganisms">
        <title>The Ever-Expanding Pseudomonas Genus: Description of 43 New Species and Partition of the Pseudomonas putida Group.</title>
        <authorList>
            <person name="Girard L."/>
            <person name="Lood C."/>
            <person name="Hofte M."/>
            <person name="Vandamme P."/>
            <person name="Rokni-Zadeh H."/>
            <person name="van Noort V."/>
            <person name="Lavigne R."/>
            <person name="De Mot R."/>
        </authorList>
    </citation>
    <scope>NUCLEOTIDE SEQUENCE</scope>
    <source>
        <strain evidence="1">COW40</strain>
    </source>
</reference>
<dbReference type="RefSeq" id="WP_217841417.1">
    <property type="nucleotide sequence ID" value="NZ_CP077076.1"/>
</dbReference>
<accession>A0ABX8N6H5</accession>
<organism evidence="1 2">
    <name type="scientific">Pseudomonas fakonensis</name>
    <dbReference type="NCBI Taxonomy" id="2842355"/>
    <lineage>
        <taxon>Bacteria</taxon>
        <taxon>Pseudomonadati</taxon>
        <taxon>Pseudomonadota</taxon>
        <taxon>Gammaproteobacteria</taxon>
        <taxon>Pseudomonadales</taxon>
        <taxon>Pseudomonadaceae</taxon>
        <taxon>Pseudomonas</taxon>
    </lineage>
</organism>
<dbReference type="NCBIfam" id="TIGR03696">
    <property type="entry name" value="Rhs_assc_core"/>
    <property type="match status" value="1"/>
</dbReference>
<dbReference type="Proteomes" id="UP001046350">
    <property type="component" value="Chromosome"/>
</dbReference>
<dbReference type="PANTHER" id="PTHR32305">
    <property type="match status" value="1"/>
</dbReference>
<gene>
    <name evidence="1" type="ORF">KSS94_01875</name>
</gene>
<dbReference type="EMBL" id="CP077076">
    <property type="protein sequence ID" value="QXH51920.1"/>
    <property type="molecule type" value="Genomic_DNA"/>
</dbReference>
<protein>
    <submittedName>
        <fullName evidence="1">RHS repeat-associated core domain-containing protein</fullName>
    </submittedName>
</protein>
<dbReference type="PANTHER" id="PTHR32305:SF15">
    <property type="entry name" value="PROTEIN RHSA-RELATED"/>
    <property type="match status" value="1"/>
</dbReference>
<evidence type="ECO:0000313" key="1">
    <source>
        <dbReference type="EMBL" id="QXH51920.1"/>
    </source>
</evidence>
<evidence type="ECO:0000313" key="2">
    <source>
        <dbReference type="Proteomes" id="UP001046350"/>
    </source>
</evidence>
<dbReference type="InterPro" id="IPR050708">
    <property type="entry name" value="T6SS_VgrG/RHS"/>
</dbReference>